<evidence type="ECO:0000256" key="1">
    <source>
        <dbReference type="ARBA" id="ARBA00011900"/>
    </source>
</evidence>
<dbReference type="REBASE" id="468801">
    <property type="entry name" value="Dli5ac10ORF53230P"/>
</dbReference>
<feature type="domain" description="MmeI-like N-terminal" evidence="5">
    <location>
        <begin position="7"/>
        <end position="175"/>
    </location>
</feature>
<dbReference type="GO" id="GO:0009007">
    <property type="term" value="F:site-specific DNA-methyltransferase (adenine-specific) activity"/>
    <property type="evidence" value="ECO:0007669"/>
    <property type="project" value="UniProtKB-EC"/>
</dbReference>
<dbReference type="AlphaFoldDB" id="A0A975BCN4"/>
<dbReference type="RefSeq" id="WP_207688806.1">
    <property type="nucleotide sequence ID" value="NZ_CP061799.1"/>
</dbReference>
<proteinExistence type="predicted"/>
<comment type="catalytic activity">
    <reaction evidence="4">
        <text>a 2'-deoxyadenosine in DNA + S-adenosyl-L-methionine = an N(6)-methyl-2'-deoxyadenosine in DNA + S-adenosyl-L-homocysteine + H(+)</text>
        <dbReference type="Rhea" id="RHEA:15197"/>
        <dbReference type="Rhea" id="RHEA-COMP:12418"/>
        <dbReference type="Rhea" id="RHEA-COMP:12419"/>
        <dbReference type="ChEBI" id="CHEBI:15378"/>
        <dbReference type="ChEBI" id="CHEBI:57856"/>
        <dbReference type="ChEBI" id="CHEBI:59789"/>
        <dbReference type="ChEBI" id="CHEBI:90615"/>
        <dbReference type="ChEBI" id="CHEBI:90616"/>
        <dbReference type="EC" id="2.1.1.72"/>
    </reaction>
</comment>
<dbReference type="Pfam" id="PF20466">
    <property type="entry name" value="MmeI_TRD"/>
    <property type="match status" value="1"/>
</dbReference>
<dbReference type="PRINTS" id="PR00507">
    <property type="entry name" value="N12N6MTFRASE"/>
</dbReference>
<dbReference type="Gene3D" id="3.40.50.150">
    <property type="entry name" value="Vaccinia Virus protein VP39"/>
    <property type="match status" value="1"/>
</dbReference>
<evidence type="ECO:0000313" key="8">
    <source>
        <dbReference type="EMBL" id="QTA82936.1"/>
    </source>
</evidence>
<keyword evidence="3" id="KW-0808">Transferase</keyword>
<gene>
    <name evidence="8" type="ORF">dnl_53230</name>
</gene>
<dbReference type="InterPro" id="IPR046820">
    <property type="entry name" value="MmeI_TRD"/>
</dbReference>
<dbReference type="Proteomes" id="UP000663720">
    <property type="component" value="Chromosome"/>
</dbReference>
<keyword evidence="2 8" id="KW-0489">Methyltransferase</keyword>
<feature type="domain" description="MmeI-like target recognition" evidence="6">
    <location>
        <begin position="595"/>
        <end position="773"/>
    </location>
</feature>
<dbReference type="InterPro" id="IPR029063">
    <property type="entry name" value="SAM-dependent_MTases_sf"/>
</dbReference>
<dbReference type="PANTHER" id="PTHR33841:SF1">
    <property type="entry name" value="DNA METHYLTRANSFERASE A"/>
    <property type="match status" value="1"/>
</dbReference>
<dbReference type="InterPro" id="IPR046816">
    <property type="entry name" value="MmeI_Mtase"/>
</dbReference>
<dbReference type="InterPro" id="IPR050953">
    <property type="entry name" value="N4_N6_ade-DNA_methylase"/>
</dbReference>
<dbReference type="InterPro" id="IPR002052">
    <property type="entry name" value="DNA_methylase_N6_adenine_CS"/>
</dbReference>
<dbReference type="KEGG" id="dli:dnl_53230"/>
<evidence type="ECO:0000259" key="7">
    <source>
        <dbReference type="Pfam" id="PF20473"/>
    </source>
</evidence>
<reference evidence="8" key="1">
    <citation type="journal article" date="2021" name="Microb. Physiol.">
        <title>Proteogenomic Insights into the Physiology of Marine, Sulfate-Reducing, Filamentous Desulfonema limicola and Desulfonema magnum.</title>
        <authorList>
            <person name="Schnaars V."/>
            <person name="Wohlbrand L."/>
            <person name="Scheve S."/>
            <person name="Hinrichs C."/>
            <person name="Reinhardt R."/>
            <person name="Rabus R."/>
        </authorList>
    </citation>
    <scope>NUCLEOTIDE SEQUENCE</scope>
    <source>
        <strain evidence="8">5ac10</strain>
    </source>
</reference>
<organism evidence="8 9">
    <name type="scientific">Desulfonema limicola</name>
    <dbReference type="NCBI Taxonomy" id="45656"/>
    <lineage>
        <taxon>Bacteria</taxon>
        <taxon>Pseudomonadati</taxon>
        <taxon>Thermodesulfobacteriota</taxon>
        <taxon>Desulfobacteria</taxon>
        <taxon>Desulfobacterales</taxon>
        <taxon>Desulfococcaceae</taxon>
        <taxon>Desulfonema</taxon>
    </lineage>
</organism>
<keyword evidence="9" id="KW-1185">Reference proteome</keyword>
<dbReference type="EMBL" id="CP061799">
    <property type="protein sequence ID" value="QTA82936.1"/>
    <property type="molecule type" value="Genomic_DNA"/>
</dbReference>
<dbReference type="InterPro" id="IPR046817">
    <property type="entry name" value="MmeI_N"/>
</dbReference>
<sequence>MININEKIQTFIDFTKTIEGYEKGEAQTFLNRLFQIFGYADCHDAGGKFEKRTKIGKKTKFEDLLLPGKAIIEMKSRGKELQSHILQAREYWNHSYNEEKTPYVILCNFDQFWIFNWFMQDAPLDKLGVEDLGKRWRALAFLSKDPIEPVFENNVEKVTKEAAEKLLKIYHSLVERGADKNKVQKFVLQLLVCLFSEDIGLFPIADYFLELIFKDVNYFNGGIFKQINPIELNAYELDLLEKTAKFDWSRIEPAIFGNIFEYSMDNIEKHAAGAHYTCETDIMKIIRPTIINPFLEKINKADTLENLLKIRDGLGKVKVLDPACGSGNFLYIALRELKKLELEILSKINENFSSYRIDNVYSIIQMKQFYGIDMNPFAVELAKVTLSFGKKIFNDMFLDFIKKTQLSLYFEDKTLPFDDLDSNIIVNDALFCDWQKTDFIIGNPPFLGGRYLRSERGDEYAEKVYKAYPDTKGQPDYCALWFQKAHNSPAKRIGLVGTNSVAQGVTRKAGLEYITSNKGIITNAVSTQVWSGTANVHVSIVNWVKNKKDSPQNLYLDGKKVKYINSSLKAEADYTGAARLAENLDRSFEGCQLAGKGFVIPAETAENWIKTDKKNKDVLKPMIDGKSLVNPGIELDWVIDFNDMPLEQAARYDLPFEHVEKNVKPVRDTNNRKARKVYWWQFGEKRPGMRKALYGLKCYFCLPKIAKYTCFRAIDISILPCEANMVVASDDFFILGILNSRFHLNWVLAQGSTLGKTTRYTNTTCFETFPFPDDAGETRKEKVRSIIKELEKFRTGEAVSRKCTITEIYNKFFHEPSSTLFNLHKKLDKAVCDCYQWKYSLEKNYNNELFQINRLKSNI</sequence>
<accession>A0A975BCN4</accession>
<dbReference type="GO" id="GO:0032259">
    <property type="term" value="P:methylation"/>
    <property type="evidence" value="ECO:0007669"/>
    <property type="project" value="UniProtKB-KW"/>
</dbReference>
<dbReference type="EC" id="2.1.1.72" evidence="1"/>
<evidence type="ECO:0000259" key="5">
    <source>
        <dbReference type="Pfam" id="PF20464"/>
    </source>
</evidence>
<dbReference type="Pfam" id="PF20464">
    <property type="entry name" value="MmeI_N"/>
    <property type="match status" value="1"/>
</dbReference>
<name>A0A975BCN4_9BACT</name>
<evidence type="ECO:0000256" key="4">
    <source>
        <dbReference type="ARBA" id="ARBA00047942"/>
    </source>
</evidence>
<evidence type="ECO:0000256" key="2">
    <source>
        <dbReference type="ARBA" id="ARBA00022603"/>
    </source>
</evidence>
<dbReference type="PROSITE" id="PS00092">
    <property type="entry name" value="N6_MTASE"/>
    <property type="match status" value="1"/>
</dbReference>
<protein>
    <recommendedName>
        <fullName evidence="1">site-specific DNA-methyltransferase (adenine-specific)</fullName>
        <ecNumber evidence="1">2.1.1.72</ecNumber>
    </recommendedName>
</protein>
<dbReference type="Pfam" id="PF20473">
    <property type="entry name" value="MmeI_Mtase"/>
    <property type="match status" value="1"/>
</dbReference>
<evidence type="ECO:0000256" key="3">
    <source>
        <dbReference type="ARBA" id="ARBA00022679"/>
    </source>
</evidence>
<dbReference type="GO" id="GO:0003676">
    <property type="term" value="F:nucleic acid binding"/>
    <property type="evidence" value="ECO:0007669"/>
    <property type="project" value="InterPro"/>
</dbReference>
<evidence type="ECO:0000313" key="9">
    <source>
        <dbReference type="Proteomes" id="UP000663720"/>
    </source>
</evidence>
<feature type="domain" description="MmeI-like DNA-methyltransferase" evidence="7">
    <location>
        <begin position="302"/>
        <end position="554"/>
    </location>
</feature>
<evidence type="ECO:0000259" key="6">
    <source>
        <dbReference type="Pfam" id="PF20466"/>
    </source>
</evidence>
<dbReference type="SUPFAM" id="SSF53335">
    <property type="entry name" value="S-adenosyl-L-methionine-dependent methyltransferases"/>
    <property type="match status" value="1"/>
</dbReference>
<dbReference type="PANTHER" id="PTHR33841">
    <property type="entry name" value="DNA METHYLTRANSFERASE YEEA-RELATED"/>
    <property type="match status" value="1"/>
</dbReference>